<dbReference type="EMBL" id="BPLQ01002844">
    <property type="protein sequence ID" value="GIX95976.1"/>
    <property type="molecule type" value="Genomic_DNA"/>
</dbReference>
<keyword evidence="2" id="KW-0695">RNA-directed DNA polymerase</keyword>
<proteinExistence type="predicted"/>
<dbReference type="GO" id="GO:0003964">
    <property type="term" value="F:RNA-directed DNA polymerase activity"/>
    <property type="evidence" value="ECO:0007669"/>
    <property type="project" value="UniProtKB-KW"/>
</dbReference>
<dbReference type="PROSITE" id="PS50878">
    <property type="entry name" value="RT_POL"/>
    <property type="match status" value="1"/>
</dbReference>
<dbReference type="SUPFAM" id="SSF56672">
    <property type="entry name" value="DNA/RNA polymerases"/>
    <property type="match status" value="1"/>
</dbReference>
<organism evidence="2 3">
    <name type="scientific">Caerostris darwini</name>
    <dbReference type="NCBI Taxonomy" id="1538125"/>
    <lineage>
        <taxon>Eukaryota</taxon>
        <taxon>Metazoa</taxon>
        <taxon>Ecdysozoa</taxon>
        <taxon>Arthropoda</taxon>
        <taxon>Chelicerata</taxon>
        <taxon>Arachnida</taxon>
        <taxon>Araneae</taxon>
        <taxon>Araneomorphae</taxon>
        <taxon>Entelegynae</taxon>
        <taxon>Araneoidea</taxon>
        <taxon>Araneidae</taxon>
        <taxon>Caerostris</taxon>
    </lineage>
</organism>
<gene>
    <name evidence="2" type="primary">pol</name>
    <name evidence="2" type="ORF">CDAR_397251</name>
</gene>
<protein>
    <submittedName>
        <fullName evidence="2">RNA-directed DNA polymerase from mobile element jockey</fullName>
    </submittedName>
</protein>
<keyword evidence="2" id="KW-0808">Transferase</keyword>
<dbReference type="CDD" id="cd01650">
    <property type="entry name" value="RT_nLTR_like"/>
    <property type="match status" value="1"/>
</dbReference>
<name>A0AAV4PIL6_9ARAC</name>
<dbReference type="InterPro" id="IPR000477">
    <property type="entry name" value="RT_dom"/>
</dbReference>
<reference evidence="2 3" key="1">
    <citation type="submission" date="2021-06" db="EMBL/GenBank/DDBJ databases">
        <title>Caerostris darwini draft genome.</title>
        <authorList>
            <person name="Kono N."/>
            <person name="Arakawa K."/>
        </authorList>
    </citation>
    <scope>NUCLEOTIDE SEQUENCE [LARGE SCALE GENOMIC DNA]</scope>
</reference>
<dbReference type="Pfam" id="PF00078">
    <property type="entry name" value="RVT_1"/>
    <property type="match status" value="1"/>
</dbReference>
<dbReference type="AlphaFoldDB" id="A0AAV4PIL6"/>
<dbReference type="Proteomes" id="UP001054837">
    <property type="component" value="Unassembled WGS sequence"/>
</dbReference>
<feature type="domain" description="Reverse transcriptase" evidence="1">
    <location>
        <begin position="96"/>
        <end position="302"/>
    </location>
</feature>
<dbReference type="InterPro" id="IPR043502">
    <property type="entry name" value="DNA/RNA_pol_sf"/>
</dbReference>
<keyword evidence="3" id="KW-1185">Reference proteome</keyword>
<dbReference type="PANTHER" id="PTHR19446">
    <property type="entry name" value="REVERSE TRANSCRIPTASES"/>
    <property type="match status" value="1"/>
</dbReference>
<sequence>MVPGVGLTYWKQALTGAKGPRRVLWCLGGIAAAIVHCPGTTNVSPNNLGDTICNILNYHFVQKDYSYKILLESSIIEDFTALETFEIEKAILNIKDKKAPGNFPKNLESRKIVLIPKQGKQHTAPEHYRPICLLPTWGKVFDKIIANRLVFYLEKQKFFSLNQYGFRRNRSTISALQSIKSFVIDSHTENKLACLISLDVQNAFNSVNWNLLKQKIRNLPIPYYLVKVLFSFLEERSVMYRNNEVLYNQGVPQGSCLGPTLWNIFINDLLDRDFGEDIKLQAFADDIIIMTKAKASYIFKEK</sequence>
<evidence type="ECO:0000259" key="1">
    <source>
        <dbReference type="PROSITE" id="PS50878"/>
    </source>
</evidence>
<accession>A0AAV4PIL6</accession>
<feature type="non-terminal residue" evidence="2">
    <location>
        <position position="302"/>
    </location>
</feature>
<keyword evidence="2" id="KW-0548">Nucleotidyltransferase</keyword>
<evidence type="ECO:0000313" key="3">
    <source>
        <dbReference type="Proteomes" id="UP001054837"/>
    </source>
</evidence>
<evidence type="ECO:0000313" key="2">
    <source>
        <dbReference type="EMBL" id="GIX95976.1"/>
    </source>
</evidence>
<comment type="caution">
    <text evidence="2">The sequence shown here is derived from an EMBL/GenBank/DDBJ whole genome shotgun (WGS) entry which is preliminary data.</text>
</comment>